<dbReference type="Gene3D" id="1.20.890.100">
    <property type="match status" value="1"/>
</dbReference>
<dbReference type="Pfam" id="PF00874">
    <property type="entry name" value="PRD"/>
    <property type="match status" value="2"/>
</dbReference>
<dbReference type="STRING" id="100884.GCA_000269565_02800"/>
<dbReference type="PANTHER" id="PTHR30185:SF15">
    <property type="entry name" value="CRYPTIC BETA-GLUCOSIDE BGL OPERON ANTITERMINATOR"/>
    <property type="match status" value="1"/>
</dbReference>
<evidence type="ECO:0000256" key="3">
    <source>
        <dbReference type="ARBA" id="ARBA00023015"/>
    </source>
</evidence>
<evidence type="ECO:0000256" key="5">
    <source>
        <dbReference type="ARBA" id="ARBA00023163"/>
    </source>
</evidence>
<dbReference type="GO" id="GO:0003723">
    <property type="term" value="F:RNA binding"/>
    <property type="evidence" value="ECO:0007669"/>
    <property type="project" value="UniProtKB-KW"/>
</dbReference>
<evidence type="ECO:0000256" key="4">
    <source>
        <dbReference type="ARBA" id="ARBA00023159"/>
    </source>
</evidence>
<evidence type="ECO:0000313" key="9">
    <source>
        <dbReference type="Proteomes" id="UP000003157"/>
    </source>
</evidence>
<proteinExistence type="inferred from homology"/>
<dbReference type="PANTHER" id="PTHR30185">
    <property type="entry name" value="CRYPTIC BETA-GLUCOSIDE BGL OPERON ANTITERMINATOR"/>
    <property type="match status" value="1"/>
</dbReference>
<evidence type="ECO:0000313" key="8">
    <source>
        <dbReference type="EMBL" id="EFW05784.1"/>
    </source>
</evidence>
<dbReference type="EMBL" id="ADKX01000015">
    <property type="protein sequence ID" value="EFW05784.1"/>
    <property type="molecule type" value="Genomic_DNA"/>
</dbReference>
<dbReference type="SUPFAM" id="SSF63520">
    <property type="entry name" value="PTS-regulatory domain, PRD"/>
    <property type="match status" value="2"/>
</dbReference>
<organism evidence="8 9">
    <name type="scientific">Coprobacillus cateniformis</name>
    <dbReference type="NCBI Taxonomy" id="100884"/>
    <lineage>
        <taxon>Bacteria</taxon>
        <taxon>Bacillati</taxon>
        <taxon>Bacillota</taxon>
        <taxon>Erysipelotrichia</taxon>
        <taxon>Erysipelotrichales</taxon>
        <taxon>Coprobacillaceae</taxon>
        <taxon>Coprobacillus</taxon>
    </lineage>
</organism>
<dbReference type="HOGENOM" id="CLU_078802_0_0_9"/>
<dbReference type="InterPro" id="IPR036634">
    <property type="entry name" value="PRD_sf"/>
</dbReference>
<dbReference type="InterPro" id="IPR036650">
    <property type="entry name" value="CAT_RNA-bd_dom_sf"/>
</dbReference>
<dbReference type="InterPro" id="IPR001550">
    <property type="entry name" value="Transcrpt_antitermin_CS"/>
</dbReference>
<dbReference type="eggNOG" id="COG3711">
    <property type="taxonomic scope" value="Bacteria"/>
</dbReference>
<feature type="domain" description="PRD" evidence="7">
    <location>
        <begin position="64"/>
        <end position="169"/>
    </location>
</feature>
<dbReference type="Pfam" id="PF03123">
    <property type="entry name" value="CAT_RBD"/>
    <property type="match status" value="1"/>
</dbReference>
<dbReference type="PROSITE" id="PS51372">
    <property type="entry name" value="PRD_2"/>
    <property type="match status" value="2"/>
</dbReference>
<keyword evidence="5" id="KW-0804">Transcription</keyword>
<evidence type="ECO:0000256" key="6">
    <source>
        <dbReference type="ARBA" id="ARBA00038510"/>
    </source>
</evidence>
<keyword evidence="2" id="KW-0694">RNA-binding</keyword>
<dbReference type="AlphaFoldDB" id="E7G865"/>
<dbReference type="PROSITE" id="PS00654">
    <property type="entry name" value="PRD_1"/>
    <property type="match status" value="1"/>
</dbReference>
<gene>
    <name evidence="8" type="ORF">HMPREF9488_00953</name>
</gene>
<dbReference type="GeneID" id="78230603"/>
<comment type="caution">
    <text evidence="8">The sequence shown here is derived from an EMBL/GenBank/DDBJ whole genome shotgun (WGS) entry which is preliminary data.</text>
</comment>
<accession>E7G865</accession>
<dbReference type="RefSeq" id="WP_008788069.1">
    <property type="nucleotide sequence ID" value="NZ_AKCB01000002.1"/>
</dbReference>
<dbReference type="SMART" id="SM01061">
    <property type="entry name" value="CAT_RBD"/>
    <property type="match status" value="1"/>
</dbReference>
<name>E7G865_9FIRM</name>
<evidence type="ECO:0000256" key="2">
    <source>
        <dbReference type="ARBA" id="ARBA00022884"/>
    </source>
</evidence>
<keyword evidence="3" id="KW-0805">Transcription regulation</keyword>
<sequence>MKILKIYNNNVVSCCNLKGEEMIVTGAGVGYKKKIGDQIDKARITQQFYLEDDKKKKINQLLARVPTEYFSLSDQILRQAKQRFGKKISLAFFIQFTDHLAAAIERAKQNISLPNLTLMEIKTIWKEEFEFSLWIIDYIEQQLDVKLSIDEAGYFAVYFVTETEDEKATKSMELVQMVIDIVKIIENSFHITLDKSSLNYMRLITHLRFFIGRIRNGEVHDSYTNEGIYLLLIKNNPQLVQCEKKIVRYIKNELDYDVDQAEIVYLMIHMTQILGQ</sequence>
<evidence type="ECO:0000259" key="7">
    <source>
        <dbReference type="PROSITE" id="PS51372"/>
    </source>
</evidence>
<dbReference type="OrthoDB" id="9813552at2"/>
<dbReference type="InterPro" id="IPR050661">
    <property type="entry name" value="BglG_antiterminators"/>
</dbReference>
<dbReference type="Gene3D" id="1.10.1790.10">
    <property type="entry name" value="PRD domain"/>
    <property type="match status" value="1"/>
</dbReference>
<dbReference type="Proteomes" id="UP000003157">
    <property type="component" value="Unassembled WGS sequence"/>
</dbReference>
<feature type="domain" description="PRD" evidence="7">
    <location>
        <begin position="170"/>
        <end position="276"/>
    </location>
</feature>
<dbReference type="Gene3D" id="1.20.58.1950">
    <property type="match status" value="1"/>
</dbReference>
<reference evidence="8 9" key="1">
    <citation type="submission" date="2010-12" db="EMBL/GenBank/DDBJ databases">
        <title>The Genome Sequence of Coprobacillus sp. strain 29_1.</title>
        <authorList>
            <consortium name="The Broad Institute Genome Sequencing Platform"/>
            <person name="Earl A."/>
            <person name="Ward D."/>
            <person name="Feldgarden M."/>
            <person name="Gevers D."/>
            <person name="Daigneault M."/>
            <person name="Sibley C.D."/>
            <person name="White A."/>
            <person name="Strauss J."/>
            <person name="Allen-Vercoe E."/>
            <person name="Young S.K."/>
            <person name="Zeng Q."/>
            <person name="Gargeya S."/>
            <person name="Fitzgerald M."/>
            <person name="Haas B."/>
            <person name="Abouelleil A."/>
            <person name="Alvarado L."/>
            <person name="Arachchi H.M."/>
            <person name="Berlin A."/>
            <person name="Brown A."/>
            <person name="Chapman S.B."/>
            <person name="Chen Z."/>
            <person name="Dunbar C."/>
            <person name="Freedman E."/>
            <person name="Gearin G."/>
            <person name="Gellesch M."/>
            <person name="Goldberg J."/>
            <person name="Griggs A."/>
            <person name="Gujja S."/>
            <person name="Heilman E."/>
            <person name="Heiman D."/>
            <person name="Howarth C."/>
            <person name="Larson L."/>
            <person name="Lui A."/>
            <person name="MacDonald P.J.P."/>
            <person name="Mehta T."/>
            <person name="Montmayeur A."/>
            <person name="Murphy C."/>
            <person name="Neiman D."/>
            <person name="Pearson M."/>
            <person name="Priest M."/>
            <person name="Roberts A."/>
            <person name="Saif S."/>
            <person name="Shea T."/>
            <person name="Shenoy N."/>
            <person name="Sisk P."/>
            <person name="Stolte C."/>
            <person name="Sykes S."/>
            <person name="White J."/>
            <person name="Yandava C."/>
            <person name="Nusbaum C."/>
            <person name="Birren B."/>
        </authorList>
    </citation>
    <scope>NUCLEOTIDE SEQUENCE [LARGE SCALE GENOMIC DNA]</scope>
    <source>
        <strain evidence="8 9">29_1</strain>
    </source>
</reference>
<dbReference type="SUPFAM" id="SSF50151">
    <property type="entry name" value="SacY-like RNA-binding domain"/>
    <property type="match status" value="1"/>
</dbReference>
<keyword evidence="4" id="KW-0010">Activator</keyword>
<comment type="similarity">
    <text evidence="6">Belongs to the transcriptional antiterminator BglG family.</text>
</comment>
<keyword evidence="9" id="KW-1185">Reference proteome</keyword>
<dbReference type="GO" id="GO:0045893">
    <property type="term" value="P:positive regulation of DNA-templated transcription"/>
    <property type="evidence" value="ECO:0007669"/>
    <property type="project" value="InterPro"/>
</dbReference>
<protein>
    <recommendedName>
        <fullName evidence="7">PRD domain-containing protein</fullName>
    </recommendedName>
</protein>
<evidence type="ECO:0000256" key="1">
    <source>
        <dbReference type="ARBA" id="ARBA00022737"/>
    </source>
</evidence>
<dbReference type="InterPro" id="IPR004341">
    <property type="entry name" value="CAT_RNA-bd_dom"/>
</dbReference>
<dbReference type="Gene3D" id="2.30.24.10">
    <property type="entry name" value="CAT RNA-binding domain"/>
    <property type="match status" value="1"/>
</dbReference>
<dbReference type="InterPro" id="IPR011608">
    <property type="entry name" value="PRD"/>
</dbReference>
<keyword evidence="1" id="KW-0677">Repeat</keyword>